<evidence type="ECO:0000256" key="1">
    <source>
        <dbReference type="PIRSR" id="PIRSR613078-2"/>
    </source>
</evidence>
<dbReference type="InterPro" id="IPR050275">
    <property type="entry name" value="PGM_Phosphatase"/>
</dbReference>
<dbReference type="SUPFAM" id="SSF53254">
    <property type="entry name" value="Phosphoglycerate mutase-like"/>
    <property type="match status" value="1"/>
</dbReference>
<proteinExistence type="predicted"/>
<name>A0A660LAD2_9ACTN</name>
<evidence type="ECO:0000313" key="2">
    <source>
        <dbReference type="EMBL" id="RKQ91519.1"/>
    </source>
</evidence>
<dbReference type="AlphaFoldDB" id="A0A660LAD2"/>
<dbReference type="EMBL" id="RBIL01000001">
    <property type="protein sequence ID" value="RKQ91519.1"/>
    <property type="molecule type" value="Genomic_DNA"/>
</dbReference>
<evidence type="ECO:0000313" key="3">
    <source>
        <dbReference type="Proteomes" id="UP000278962"/>
    </source>
</evidence>
<dbReference type="Pfam" id="PF00300">
    <property type="entry name" value="His_Phos_1"/>
    <property type="match status" value="1"/>
</dbReference>
<dbReference type="InterPro" id="IPR029033">
    <property type="entry name" value="His_PPase_superfam"/>
</dbReference>
<dbReference type="Gene3D" id="3.40.50.1240">
    <property type="entry name" value="Phosphoglycerate mutase-like"/>
    <property type="match status" value="1"/>
</dbReference>
<dbReference type="PANTHER" id="PTHR48100">
    <property type="entry name" value="BROAD-SPECIFICITY PHOSPHATASE YOR283W-RELATED"/>
    <property type="match status" value="1"/>
</dbReference>
<dbReference type="GO" id="GO:0016791">
    <property type="term" value="F:phosphatase activity"/>
    <property type="evidence" value="ECO:0007669"/>
    <property type="project" value="TreeGrafter"/>
</dbReference>
<dbReference type="OrthoDB" id="4697614at2"/>
<protein>
    <submittedName>
        <fullName evidence="2">Putative phosphoglycerate mutase</fullName>
    </submittedName>
</protein>
<dbReference type="SMART" id="SM00855">
    <property type="entry name" value="PGAM"/>
    <property type="match status" value="1"/>
</dbReference>
<sequence length="184" mass="20225">MRIVLVRHGETEWSASGKHTSVTDLPLTDRGREAATALAGRLGDFGLVLASPRERAVQTARLAGFEPELELDLVELDYGDYEGRTTKDIREERPGWTWTDGSPSGETPAQAGARVDRVIARALQADTDTIAFAHGHIIRIFAARWIDLPAERGASLKLDTAAVSELGFERETRVISRWNVTMAT</sequence>
<dbReference type="Proteomes" id="UP000278962">
    <property type="component" value="Unassembled WGS sequence"/>
</dbReference>
<dbReference type="RefSeq" id="WP_121249200.1">
    <property type="nucleotide sequence ID" value="NZ_RBIL01000001.1"/>
</dbReference>
<dbReference type="InterPro" id="IPR013078">
    <property type="entry name" value="His_Pase_superF_clade-1"/>
</dbReference>
<reference evidence="2 3" key="1">
    <citation type="submission" date="2018-10" db="EMBL/GenBank/DDBJ databases">
        <title>Genomic Encyclopedia of Archaeal and Bacterial Type Strains, Phase II (KMG-II): from individual species to whole genera.</title>
        <authorList>
            <person name="Goeker M."/>
        </authorList>
    </citation>
    <scope>NUCLEOTIDE SEQUENCE [LARGE SCALE GENOMIC DNA]</scope>
    <source>
        <strain evidence="2 3">DSM 14954</strain>
    </source>
</reference>
<keyword evidence="3" id="KW-1185">Reference proteome</keyword>
<comment type="caution">
    <text evidence="2">The sequence shown here is derived from an EMBL/GenBank/DDBJ whole genome shotgun (WGS) entry which is preliminary data.</text>
</comment>
<dbReference type="CDD" id="cd07067">
    <property type="entry name" value="HP_PGM_like"/>
    <property type="match status" value="1"/>
</dbReference>
<feature type="binding site" evidence="1">
    <location>
        <position position="55"/>
    </location>
    <ligand>
        <name>substrate</name>
    </ligand>
</feature>
<organism evidence="2 3">
    <name type="scientific">Solirubrobacter pauli</name>
    <dbReference type="NCBI Taxonomy" id="166793"/>
    <lineage>
        <taxon>Bacteria</taxon>
        <taxon>Bacillati</taxon>
        <taxon>Actinomycetota</taxon>
        <taxon>Thermoleophilia</taxon>
        <taxon>Solirubrobacterales</taxon>
        <taxon>Solirubrobacteraceae</taxon>
        <taxon>Solirubrobacter</taxon>
    </lineage>
</organism>
<dbReference type="PANTHER" id="PTHR48100:SF15">
    <property type="entry name" value="SEDOHEPTULOSE 1,7-BISPHOSPHATASE"/>
    <property type="match status" value="1"/>
</dbReference>
<gene>
    <name evidence="2" type="ORF">C8N24_1341</name>
</gene>
<accession>A0A660LAD2</accession>